<evidence type="ECO:0000256" key="1">
    <source>
        <dbReference type="SAM" id="MobiDB-lite"/>
    </source>
</evidence>
<feature type="compositionally biased region" description="Polar residues" evidence="1">
    <location>
        <begin position="70"/>
        <end position="81"/>
    </location>
</feature>
<accession>A0A1W2ECC9</accession>
<dbReference type="RefSeq" id="WP_084577759.1">
    <property type="nucleotide sequence ID" value="NZ_CP155572.1"/>
</dbReference>
<dbReference type="AlphaFoldDB" id="A0A1W2ECC9"/>
<name>A0A1W2ECC9_9FIRM</name>
<proteinExistence type="predicted"/>
<gene>
    <name evidence="3" type="ORF">SAMN04488500_12320</name>
</gene>
<dbReference type="Pfam" id="PF07862">
    <property type="entry name" value="Nif11"/>
    <property type="match status" value="1"/>
</dbReference>
<evidence type="ECO:0000259" key="2">
    <source>
        <dbReference type="Pfam" id="PF07862"/>
    </source>
</evidence>
<feature type="region of interest" description="Disordered" evidence="1">
    <location>
        <begin position="61"/>
        <end position="81"/>
    </location>
</feature>
<sequence>MSIESAKKFVERMKSDHEFATAMNALKSLEEAQKFLNQSGYDFTKEELNQVNGELQDSDLDNVTGGAFPTSVNDQITDSVT</sequence>
<feature type="domain" description="Nif11" evidence="2">
    <location>
        <begin position="1"/>
        <end position="48"/>
    </location>
</feature>
<dbReference type="EMBL" id="FWXI01000023">
    <property type="protein sequence ID" value="SMD07390.1"/>
    <property type="molecule type" value="Genomic_DNA"/>
</dbReference>
<dbReference type="InterPro" id="IPR022516">
    <property type="entry name" value="CHP03798_Ocin"/>
</dbReference>
<dbReference type="STRING" id="112901.SAMN04488500_12320"/>
<evidence type="ECO:0000313" key="4">
    <source>
        <dbReference type="Proteomes" id="UP000192738"/>
    </source>
</evidence>
<reference evidence="3 4" key="1">
    <citation type="submission" date="2017-04" db="EMBL/GenBank/DDBJ databases">
        <authorList>
            <person name="Afonso C.L."/>
            <person name="Miller P.J."/>
            <person name="Scott M.A."/>
            <person name="Spackman E."/>
            <person name="Goraichik I."/>
            <person name="Dimitrov K.M."/>
            <person name="Suarez D.L."/>
            <person name="Swayne D.E."/>
        </authorList>
    </citation>
    <scope>NUCLEOTIDE SEQUENCE [LARGE SCALE GENOMIC DNA]</scope>
    <source>
        <strain evidence="3 4">DSM 5090</strain>
    </source>
</reference>
<organism evidence="3 4">
    <name type="scientific">Sporomusa malonica</name>
    <dbReference type="NCBI Taxonomy" id="112901"/>
    <lineage>
        <taxon>Bacteria</taxon>
        <taxon>Bacillati</taxon>
        <taxon>Bacillota</taxon>
        <taxon>Negativicutes</taxon>
        <taxon>Selenomonadales</taxon>
        <taxon>Sporomusaceae</taxon>
        <taxon>Sporomusa</taxon>
    </lineage>
</organism>
<protein>
    <submittedName>
        <fullName evidence="3">Nif11-like leader peptide domain-containing protein</fullName>
    </submittedName>
</protein>
<dbReference type="NCBIfam" id="TIGR03798">
    <property type="entry name" value="leader_Nif11"/>
    <property type="match status" value="1"/>
</dbReference>
<evidence type="ECO:0000313" key="3">
    <source>
        <dbReference type="EMBL" id="SMD07390.1"/>
    </source>
</evidence>
<dbReference type="OrthoDB" id="5458396at2"/>
<dbReference type="InterPro" id="IPR012903">
    <property type="entry name" value="Nif11"/>
</dbReference>
<keyword evidence="4" id="KW-1185">Reference proteome</keyword>
<dbReference type="Proteomes" id="UP000192738">
    <property type="component" value="Unassembled WGS sequence"/>
</dbReference>